<organism evidence="2 3">
    <name type="scientific">Aquirufa rosea</name>
    <dbReference type="NCBI Taxonomy" id="2509241"/>
    <lineage>
        <taxon>Bacteria</taxon>
        <taxon>Pseudomonadati</taxon>
        <taxon>Bacteroidota</taxon>
        <taxon>Cytophagia</taxon>
        <taxon>Cytophagales</taxon>
        <taxon>Flectobacillaceae</taxon>
        <taxon>Aquirufa</taxon>
    </lineage>
</organism>
<dbReference type="CDD" id="cd00531">
    <property type="entry name" value="NTF2_like"/>
    <property type="match status" value="1"/>
</dbReference>
<feature type="domain" description="SnoaL-like" evidence="1">
    <location>
        <begin position="33"/>
        <end position="137"/>
    </location>
</feature>
<evidence type="ECO:0000259" key="1">
    <source>
        <dbReference type="Pfam" id="PF12680"/>
    </source>
</evidence>
<dbReference type="Pfam" id="PF12680">
    <property type="entry name" value="SnoaL_2"/>
    <property type="match status" value="1"/>
</dbReference>
<reference evidence="2 3" key="1">
    <citation type="submission" date="2019-01" db="EMBL/GenBank/DDBJ databases">
        <title>Cytophagaceae bacterium strain CAR-16.</title>
        <authorList>
            <person name="Chen W.-M."/>
        </authorList>
    </citation>
    <scope>NUCLEOTIDE SEQUENCE [LARGE SCALE GENOMIC DNA]</scope>
    <source>
        <strain evidence="2 3">CAR-16</strain>
    </source>
</reference>
<dbReference type="InterPro" id="IPR037401">
    <property type="entry name" value="SnoaL-like"/>
</dbReference>
<proteinExistence type="predicted"/>
<dbReference type="RefSeq" id="WP_129026979.1">
    <property type="nucleotide sequence ID" value="NZ_SDHY01000003.1"/>
</dbReference>
<dbReference type="OrthoDB" id="129343at2"/>
<dbReference type="Proteomes" id="UP000289455">
    <property type="component" value="Unassembled WGS sequence"/>
</dbReference>
<name>A0A4Q1C0D2_9BACT</name>
<keyword evidence="3" id="KW-1185">Reference proteome</keyword>
<dbReference type="GO" id="GO:0030638">
    <property type="term" value="P:polyketide metabolic process"/>
    <property type="evidence" value="ECO:0007669"/>
    <property type="project" value="InterPro"/>
</dbReference>
<sequence length="145" mass="16608">MKKHLAILVINLAIFCACQGPVQKSQEASKALIEQYFKLFNQHEWKALAAMYADTAIFKDPTFGMKPIKKSRAQFVEEYTALSKTFPDVHDQVINIYPSGEHHVTVEFVSTGTGPDQKKFELPIVVIFRIEQGKIVEDFTYYDNF</sequence>
<comment type="caution">
    <text evidence="2">The sequence shown here is derived from an EMBL/GenBank/DDBJ whole genome shotgun (WGS) entry which is preliminary data.</text>
</comment>
<dbReference type="InterPro" id="IPR032710">
    <property type="entry name" value="NTF2-like_dom_sf"/>
</dbReference>
<accession>A0A4Q1C0D2</accession>
<dbReference type="PROSITE" id="PS51257">
    <property type="entry name" value="PROKAR_LIPOPROTEIN"/>
    <property type="match status" value="1"/>
</dbReference>
<dbReference type="EMBL" id="SDHY01000003">
    <property type="protein sequence ID" value="RXK49882.1"/>
    <property type="molecule type" value="Genomic_DNA"/>
</dbReference>
<dbReference type="Gene3D" id="3.10.450.50">
    <property type="match status" value="1"/>
</dbReference>
<dbReference type="PANTHER" id="PTHR38436">
    <property type="entry name" value="POLYKETIDE CYCLASE SNOAL-LIKE DOMAIN"/>
    <property type="match status" value="1"/>
</dbReference>
<protein>
    <submittedName>
        <fullName evidence="2">Nuclear transport factor 2 family protein</fullName>
    </submittedName>
</protein>
<dbReference type="InterPro" id="IPR009959">
    <property type="entry name" value="Cyclase_SnoaL-like"/>
</dbReference>
<evidence type="ECO:0000313" key="2">
    <source>
        <dbReference type="EMBL" id="RXK49882.1"/>
    </source>
</evidence>
<evidence type="ECO:0000313" key="3">
    <source>
        <dbReference type="Proteomes" id="UP000289455"/>
    </source>
</evidence>
<gene>
    <name evidence="2" type="ORF">ESB04_06840</name>
</gene>
<dbReference type="SUPFAM" id="SSF54427">
    <property type="entry name" value="NTF2-like"/>
    <property type="match status" value="1"/>
</dbReference>
<dbReference type="AlphaFoldDB" id="A0A4Q1C0D2"/>
<dbReference type="PANTHER" id="PTHR38436:SF1">
    <property type="entry name" value="ESTER CYCLASE"/>
    <property type="match status" value="1"/>
</dbReference>